<dbReference type="PANTHER" id="PTHR43798">
    <property type="entry name" value="MONOACYLGLYCEROL LIPASE"/>
    <property type="match status" value="1"/>
</dbReference>
<dbReference type="Gene3D" id="3.40.50.1820">
    <property type="entry name" value="alpha/beta hydrolase"/>
    <property type="match status" value="1"/>
</dbReference>
<dbReference type="OrthoDB" id="2987348at2"/>
<dbReference type="InterPro" id="IPR000073">
    <property type="entry name" value="AB_hydrolase_1"/>
</dbReference>
<keyword evidence="3" id="KW-1185">Reference proteome</keyword>
<dbReference type="GO" id="GO:0003824">
    <property type="term" value="F:catalytic activity"/>
    <property type="evidence" value="ECO:0007669"/>
    <property type="project" value="UniProtKB-ARBA"/>
</dbReference>
<evidence type="ECO:0000313" key="2">
    <source>
        <dbReference type="EMBL" id="MBB3039692.1"/>
    </source>
</evidence>
<comment type="caution">
    <text evidence="2">The sequence shown here is derived from an EMBL/GenBank/DDBJ whole genome shotgun (WGS) entry which is preliminary data.</text>
</comment>
<dbReference type="InterPro" id="IPR029058">
    <property type="entry name" value="AB_hydrolase_fold"/>
</dbReference>
<dbReference type="Pfam" id="PF12697">
    <property type="entry name" value="Abhydrolase_6"/>
    <property type="match status" value="1"/>
</dbReference>
<dbReference type="GO" id="GO:0016020">
    <property type="term" value="C:membrane"/>
    <property type="evidence" value="ECO:0007669"/>
    <property type="project" value="TreeGrafter"/>
</dbReference>
<dbReference type="EMBL" id="JACHWS010000004">
    <property type="protein sequence ID" value="MBB3039692.1"/>
    <property type="molecule type" value="Genomic_DNA"/>
</dbReference>
<reference evidence="2 3" key="1">
    <citation type="submission" date="2020-08" db="EMBL/GenBank/DDBJ databases">
        <title>Sequencing the genomes of 1000 actinobacteria strains.</title>
        <authorList>
            <person name="Klenk H.-P."/>
        </authorList>
    </citation>
    <scope>NUCLEOTIDE SEQUENCE [LARGE SCALE GENOMIC DNA]</scope>
    <source>
        <strain evidence="2 3">DSM 45258</strain>
    </source>
</reference>
<sequence>MGMGTIGAPEWFRLAMETPVDVGQVRVDGVDISFRAWGQASAPTVLLIHGVAANANWWDHIGPLLCESRRVIALSLSGHGDSGHRRSYSYETWADEVRAVLHEFAAPRPVIIAHSMGGRVAYQVAAHTDSLGGVAFLDSGFAKPPSSGSRSGFAEIAATNNRIYRDQDSAVAAFQPIGTFDRIAPYLARHVGLRSVRRVERGWTWKFDPSIFSALARPHDASKPISCPAALIRAGRNSVLSDEAFRATQELLGPDAVYEVLASSGHHVMFDAPRELAAQLQALLHKWS</sequence>
<gene>
    <name evidence="2" type="ORF">FHU29_004180</name>
</gene>
<dbReference type="SUPFAM" id="SSF53474">
    <property type="entry name" value="alpha/beta-Hydrolases"/>
    <property type="match status" value="1"/>
</dbReference>
<name>A0A839RRV2_9ACTN</name>
<dbReference type="Proteomes" id="UP000567922">
    <property type="component" value="Unassembled WGS sequence"/>
</dbReference>
<dbReference type="AlphaFoldDB" id="A0A839RRV2"/>
<proteinExistence type="predicted"/>
<dbReference type="InterPro" id="IPR050266">
    <property type="entry name" value="AB_hydrolase_sf"/>
</dbReference>
<organism evidence="2 3">
    <name type="scientific">Hoyosella altamirensis</name>
    <dbReference type="NCBI Taxonomy" id="616997"/>
    <lineage>
        <taxon>Bacteria</taxon>
        <taxon>Bacillati</taxon>
        <taxon>Actinomycetota</taxon>
        <taxon>Actinomycetes</taxon>
        <taxon>Mycobacteriales</taxon>
        <taxon>Hoyosellaceae</taxon>
        <taxon>Hoyosella</taxon>
    </lineage>
</organism>
<evidence type="ECO:0000259" key="1">
    <source>
        <dbReference type="Pfam" id="PF12697"/>
    </source>
</evidence>
<evidence type="ECO:0000313" key="3">
    <source>
        <dbReference type="Proteomes" id="UP000567922"/>
    </source>
</evidence>
<dbReference type="PANTHER" id="PTHR43798:SF33">
    <property type="entry name" value="HYDROLASE, PUTATIVE (AFU_ORTHOLOGUE AFUA_2G14860)-RELATED"/>
    <property type="match status" value="1"/>
</dbReference>
<accession>A0A839RRV2</accession>
<protein>
    <submittedName>
        <fullName evidence="2">Pimeloyl-ACP methyl ester carboxylesterase</fullName>
    </submittedName>
</protein>
<feature type="domain" description="AB hydrolase-1" evidence="1">
    <location>
        <begin position="45"/>
        <end position="278"/>
    </location>
</feature>